<dbReference type="SUPFAM" id="SSF103473">
    <property type="entry name" value="MFS general substrate transporter"/>
    <property type="match status" value="1"/>
</dbReference>
<evidence type="ECO:0000256" key="5">
    <source>
        <dbReference type="ARBA" id="ARBA00022989"/>
    </source>
</evidence>
<gene>
    <name evidence="8" type="ORF">MGAL_10B002085</name>
</gene>
<evidence type="ECO:0000256" key="4">
    <source>
        <dbReference type="ARBA" id="ARBA00022692"/>
    </source>
</evidence>
<keyword evidence="9" id="KW-1185">Reference proteome</keyword>
<sequence length="458" mass="51518">MESQVPPPDRNAEPKDRLNIVYIIFYVLGIGSLLPWNFFITAKDYFEFKLRNTSVPEKDYKDTRFQTEYQLIFESSIAVSSMVPNLIFNFVTALCTQRLPLKFRMTVSTMIVLVMFILTVVFAKDKDTQYWQTGFYAFTIVSVVILNACSSIFTTSLFGLAGVLPHRYMQASMSGQAVGGIFAAVANIVTIAVGTDVSESAFIFFLIATGWTLITLLGYLSLYSNEFSRYYLNKQANKTAETVTVGGDKSVNNSYSYEDENEKEPLIKDDVISESVELKPFSYHHDVFKKIWSEGVSVCLVFLVTLACFPALASSIQSCDSGDWRLKYFTPVICFLLYNVGDWTGRSFTGIVHFPRPNQTKLMLTLSVLRFVFIPLLMFCNVMPRHNTTLMFNSDMYPLVFIILLGISNGYLSTLCVMYGPKKVFPQYAEFTGATMSVCMTVGLALGSLFGLLLVKIV</sequence>
<dbReference type="PRINTS" id="PR01130">
    <property type="entry name" value="DERENTRNSPRT"/>
</dbReference>
<proteinExistence type="inferred from homology"/>
<dbReference type="InterPro" id="IPR034764">
    <property type="entry name" value="ENT1/ENT2"/>
</dbReference>
<dbReference type="EMBL" id="UYJE01009993">
    <property type="protein sequence ID" value="VDI78683.1"/>
    <property type="molecule type" value="Genomic_DNA"/>
</dbReference>
<dbReference type="PANTHER" id="PTHR10332:SF88">
    <property type="entry name" value="EQUILIBRATIVE NUCLEOSIDE TRANSPORTER 1, ISOFORM A"/>
    <property type="match status" value="1"/>
</dbReference>
<dbReference type="Pfam" id="PF01733">
    <property type="entry name" value="Nucleoside_tran"/>
    <property type="match status" value="1"/>
</dbReference>
<keyword evidence="6 7" id="KW-0472">Membrane</keyword>
<keyword evidence="5 7" id="KW-1133">Transmembrane helix</keyword>
<evidence type="ECO:0000256" key="2">
    <source>
        <dbReference type="ARBA" id="ARBA00007965"/>
    </source>
</evidence>
<keyword evidence="3" id="KW-0813">Transport</keyword>
<dbReference type="InterPro" id="IPR002259">
    <property type="entry name" value="Eqnu_transpt"/>
</dbReference>
<feature type="transmembrane region" description="Helical" evidence="7">
    <location>
        <begin position="362"/>
        <end position="384"/>
    </location>
</feature>
<feature type="transmembrane region" description="Helical" evidence="7">
    <location>
        <begin position="71"/>
        <end position="91"/>
    </location>
</feature>
<reference evidence="8" key="1">
    <citation type="submission" date="2018-11" db="EMBL/GenBank/DDBJ databases">
        <authorList>
            <person name="Alioto T."/>
            <person name="Alioto T."/>
        </authorList>
    </citation>
    <scope>NUCLEOTIDE SEQUENCE</scope>
</reference>
<feature type="transmembrane region" description="Helical" evidence="7">
    <location>
        <begin position="324"/>
        <end position="341"/>
    </location>
</feature>
<evidence type="ECO:0000256" key="3">
    <source>
        <dbReference type="ARBA" id="ARBA00022448"/>
    </source>
</evidence>
<comment type="similarity">
    <text evidence="2">Belongs to the SLC29A/ENT transporter (TC 2.A.57) family.</text>
</comment>
<organism evidence="8 9">
    <name type="scientific">Mytilus galloprovincialis</name>
    <name type="common">Mediterranean mussel</name>
    <dbReference type="NCBI Taxonomy" id="29158"/>
    <lineage>
        <taxon>Eukaryota</taxon>
        <taxon>Metazoa</taxon>
        <taxon>Spiralia</taxon>
        <taxon>Lophotrochozoa</taxon>
        <taxon>Mollusca</taxon>
        <taxon>Bivalvia</taxon>
        <taxon>Autobranchia</taxon>
        <taxon>Pteriomorphia</taxon>
        <taxon>Mytilida</taxon>
        <taxon>Mytiloidea</taxon>
        <taxon>Mytilidae</taxon>
        <taxon>Mytilinae</taxon>
        <taxon>Mytilus</taxon>
    </lineage>
</organism>
<evidence type="ECO:0000256" key="7">
    <source>
        <dbReference type="SAM" id="Phobius"/>
    </source>
</evidence>
<dbReference type="GO" id="GO:0005886">
    <property type="term" value="C:plasma membrane"/>
    <property type="evidence" value="ECO:0007669"/>
    <property type="project" value="TreeGrafter"/>
</dbReference>
<dbReference type="NCBIfam" id="TIGR00939">
    <property type="entry name" value="2a57"/>
    <property type="match status" value="1"/>
</dbReference>
<feature type="transmembrane region" description="Helical" evidence="7">
    <location>
        <begin position="396"/>
        <end position="419"/>
    </location>
</feature>
<dbReference type="PIRSF" id="PIRSF016379">
    <property type="entry name" value="ENT"/>
    <property type="match status" value="1"/>
</dbReference>
<feature type="transmembrane region" description="Helical" evidence="7">
    <location>
        <begin position="176"/>
        <end position="195"/>
    </location>
</feature>
<keyword evidence="4 7" id="KW-0812">Transmembrane</keyword>
<name>A0A8B6HH16_MYTGA</name>
<dbReference type="OrthoDB" id="46396at2759"/>
<feature type="transmembrane region" description="Helical" evidence="7">
    <location>
        <begin position="201"/>
        <end position="222"/>
    </location>
</feature>
<dbReference type="InterPro" id="IPR036259">
    <property type="entry name" value="MFS_trans_sf"/>
</dbReference>
<dbReference type="AlphaFoldDB" id="A0A8B6HH16"/>
<evidence type="ECO:0000313" key="9">
    <source>
        <dbReference type="Proteomes" id="UP000596742"/>
    </source>
</evidence>
<dbReference type="GO" id="GO:0015213">
    <property type="term" value="F:uridine transmembrane transporter activity"/>
    <property type="evidence" value="ECO:0007669"/>
    <property type="project" value="UniProtKB-ARBA"/>
</dbReference>
<feature type="transmembrane region" description="Helical" evidence="7">
    <location>
        <begin position="20"/>
        <end position="40"/>
    </location>
</feature>
<comment type="caution">
    <text evidence="8">The sequence shown here is derived from an EMBL/GenBank/DDBJ whole genome shotgun (WGS) entry which is preliminary data.</text>
</comment>
<dbReference type="PANTHER" id="PTHR10332">
    <property type="entry name" value="EQUILIBRATIVE NUCLEOSIDE TRANSPORTER"/>
    <property type="match status" value="1"/>
</dbReference>
<accession>A0A8B6HH16</accession>
<comment type="subcellular location">
    <subcellularLocation>
        <location evidence="1">Membrane</location>
        <topology evidence="1">Multi-pass membrane protein</topology>
    </subcellularLocation>
</comment>
<protein>
    <submittedName>
        <fullName evidence="8">Solute carrier family 29 (Equilibrative nucleoside transporter), member 1/2/3</fullName>
    </submittedName>
</protein>
<evidence type="ECO:0000256" key="6">
    <source>
        <dbReference type="ARBA" id="ARBA00023136"/>
    </source>
</evidence>
<evidence type="ECO:0000256" key="1">
    <source>
        <dbReference type="ARBA" id="ARBA00004141"/>
    </source>
</evidence>
<feature type="transmembrane region" description="Helical" evidence="7">
    <location>
        <begin position="431"/>
        <end position="455"/>
    </location>
</feature>
<dbReference type="Proteomes" id="UP000596742">
    <property type="component" value="Unassembled WGS sequence"/>
</dbReference>
<feature type="transmembrane region" description="Helical" evidence="7">
    <location>
        <begin position="291"/>
        <end position="312"/>
    </location>
</feature>
<feature type="transmembrane region" description="Helical" evidence="7">
    <location>
        <begin position="103"/>
        <end position="123"/>
    </location>
</feature>
<evidence type="ECO:0000313" key="8">
    <source>
        <dbReference type="EMBL" id="VDI78683.1"/>
    </source>
</evidence>
<feature type="transmembrane region" description="Helical" evidence="7">
    <location>
        <begin position="135"/>
        <end position="164"/>
    </location>
</feature>